<dbReference type="Proteomes" id="UP000008204">
    <property type="component" value="Chromosome"/>
</dbReference>
<feature type="chain" id="PRO_5002856213" description="PEP-CTERM protein-sorting domain-containing protein" evidence="1">
    <location>
        <begin position="24"/>
        <end position="218"/>
    </location>
</feature>
<proteinExistence type="predicted"/>
<dbReference type="OrthoDB" id="424903at2"/>
<organism evidence="2 3">
    <name type="scientific">Rippkaea orientalis (strain PCC 8801 / RF-1)</name>
    <name type="common">Cyanothece sp. (strain PCC 8801)</name>
    <dbReference type="NCBI Taxonomy" id="41431"/>
    <lineage>
        <taxon>Bacteria</taxon>
        <taxon>Bacillati</taxon>
        <taxon>Cyanobacteriota</taxon>
        <taxon>Cyanophyceae</taxon>
        <taxon>Oscillatoriophycideae</taxon>
        <taxon>Chroococcales</taxon>
        <taxon>Aphanothecaceae</taxon>
        <taxon>Rippkaea</taxon>
        <taxon>Rippkaea orientalis</taxon>
    </lineage>
</organism>
<protein>
    <recommendedName>
        <fullName evidence="4">PEP-CTERM protein-sorting domain-containing protein</fullName>
    </recommendedName>
</protein>
<keyword evidence="3" id="KW-1185">Reference proteome</keyword>
<dbReference type="RefSeq" id="WP_012595663.1">
    <property type="nucleotide sequence ID" value="NC_011726.1"/>
</dbReference>
<evidence type="ECO:0000256" key="1">
    <source>
        <dbReference type="SAM" id="SignalP"/>
    </source>
</evidence>
<evidence type="ECO:0008006" key="4">
    <source>
        <dbReference type="Google" id="ProtNLM"/>
    </source>
</evidence>
<dbReference type="AlphaFoldDB" id="B7K2K2"/>
<feature type="signal peptide" evidence="1">
    <location>
        <begin position="1"/>
        <end position="23"/>
    </location>
</feature>
<gene>
    <name evidence="2" type="ordered locus">PCC8801_2384</name>
</gene>
<accession>B7K2K2</accession>
<evidence type="ECO:0000313" key="2">
    <source>
        <dbReference type="EMBL" id="ACK66395.1"/>
    </source>
</evidence>
<evidence type="ECO:0000313" key="3">
    <source>
        <dbReference type="Proteomes" id="UP000008204"/>
    </source>
</evidence>
<keyword evidence="1" id="KW-0732">Signal</keyword>
<dbReference type="eggNOG" id="ENOG5033G4F">
    <property type="taxonomic scope" value="Bacteria"/>
</dbReference>
<sequence>MKTLLTQLSIATALLGIVAPAYSASISFRPAGQQLDSDPMNDLGVSVGQQFTFFLSIDTTGLSSNLKSFTYRITRDNTEILLEVATITPEADALFTRNAISDIPTPPSLTVGTVLYEIKPGETFAPDSQLDFATATYVVQPGLVNDGLADYQIELIEAIDEQDNNITSQFVTSQTLDLQPVPEGSSTLGFLALGTLSAASTLKRKLKPSQKDKTTVLN</sequence>
<reference evidence="3" key="1">
    <citation type="journal article" date="2011" name="MBio">
        <title>Novel metabolic attributes of the genus Cyanothece, comprising a group of unicellular nitrogen-fixing Cyanobacteria.</title>
        <authorList>
            <person name="Bandyopadhyay A."/>
            <person name="Elvitigala T."/>
            <person name="Welsh E."/>
            <person name="Stockel J."/>
            <person name="Liberton M."/>
            <person name="Min H."/>
            <person name="Sherman L.A."/>
            <person name="Pakrasi H.B."/>
        </authorList>
    </citation>
    <scope>NUCLEOTIDE SEQUENCE [LARGE SCALE GENOMIC DNA]</scope>
    <source>
        <strain evidence="3">PCC 8801</strain>
    </source>
</reference>
<dbReference type="HOGENOM" id="CLU_1265202_0_0_3"/>
<dbReference type="EMBL" id="CP001287">
    <property type="protein sequence ID" value="ACK66395.1"/>
    <property type="molecule type" value="Genomic_DNA"/>
</dbReference>
<dbReference type="KEGG" id="cyp:PCC8801_2384"/>
<name>B7K2K2_RIPO1</name>